<proteinExistence type="predicted"/>
<feature type="domain" description="KAP NTPase" evidence="2">
    <location>
        <begin position="243"/>
        <end position="355"/>
    </location>
</feature>
<keyword evidence="1" id="KW-0472">Membrane</keyword>
<dbReference type="PANTHER" id="PTHR22674">
    <property type="entry name" value="NTPASE, KAP FAMILY P-LOOP DOMAIN-CONTAINING 1"/>
    <property type="match status" value="1"/>
</dbReference>
<dbReference type="InterPro" id="IPR011646">
    <property type="entry name" value="KAP_P-loop"/>
</dbReference>
<evidence type="ECO:0000313" key="4">
    <source>
        <dbReference type="Proteomes" id="UP000239203"/>
    </source>
</evidence>
<dbReference type="EMBL" id="PTIX01000002">
    <property type="protein sequence ID" value="PPK70524.1"/>
    <property type="molecule type" value="Genomic_DNA"/>
</dbReference>
<gene>
    <name evidence="3" type="ORF">CLV40_102439</name>
</gene>
<keyword evidence="1" id="KW-0812">Transmembrane</keyword>
<dbReference type="Proteomes" id="UP000239203">
    <property type="component" value="Unassembled WGS sequence"/>
</dbReference>
<feature type="domain" description="KAP NTPase" evidence="2">
    <location>
        <begin position="505"/>
        <end position="685"/>
    </location>
</feature>
<dbReference type="RefSeq" id="WP_104477529.1">
    <property type="nucleotide sequence ID" value="NZ_CP154825.1"/>
</dbReference>
<organism evidence="3 4">
    <name type="scientific">Actinokineospora auranticolor</name>
    <dbReference type="NCBI Taxonomy" id="155976"/>
    <lineage>
        <taxon>Bacteria</taxon>
        <taxon>Bacillati</taxon>
        <taxon>Actinomycetota</taxon>
        <taxon>Actinomycetes</taxon>
        <taxon>Pseudonocardiales</taxon>
        <taxon>Pseudonocardiaceae</taxon>
        <taxon>Actinokineospora</taxon>
    </lineage>
</organism>
<dbReference type="InterPro" id="IPR052754">
    <property type="entry name" value="NTPase_KAP_P-loop"/>
</dbReference>
<evidence type="ECO:0000256" key="1">
    <source>
        <dbReference type="SAM" id="Phobius"/>
    </source>
</evidence>
<comment type="caution">
    <text evidence="3">The sequence shown here is derived from an EMBL/GenBank/DDBJ whole genome shotgun (WGS) entry which is preliminary data.</text>
</comment>
<dbReference type="AlphaFoldDB" id="A0A2S6GZ60"/>
<evidence type="ECO:0000313" key="3">
    <source>
        <dbReference type="EMBL" id="PPK70524.1"/>
    </source>
</evidence>
<reference evidence="3 4" key="1">
    <citation type="submission" date="2018-02" db="EMBL/GenBank/DDBJ databases">
        <title>Genomic Encyclopedia of Archaeal and Bacterial Type Strains, Phase II (KMG-II): from individual species to whole genera.</title>
        <authorList>
            <person name="Goeker M."/>
        </authorList>
    </citation>
    <scope>NUCLEOTIDE SEQUENCE [LARGE SCALE GENOMIC DNA]</scope>
    <source>
        <strain evidence="3 4">YU 961-1</strain>
    </source>
</reference>
<feature type="transmembrane region" description="Helical" evidence="1">
    <location>
        <begin position="392"/>
        <end position="410"/>
    </location>
</feature>
<dbReference type="SUPFAM" id="SSF52540">
    <property type="entry name" value="P-loop containing nucleoside triphosphate hydrolases"/>
    <property type="match status" value="1"/>
</dbReference>
<feature type="transmembrane region" description="Helical" evidence="1">
    <location>
        <begin position="425"/>
        <end position="446"/>
    </location>
</feature>
<dbReference type="InterPro" id="IPR027417">
    <property type="entry name" value="P-loop_NTPase"/>
</dbReference>
<accession>A0A2S6GZ60</accession>
<sequence length="790" mass="85530">MDLALAAPDSRVLLIIAGYAAEDRLSPMPLSTSRVHRVRRALLDRCGVTPDRLLVVTEPERPDYVAAIAWAVAGTRRLLVYYSGHSHLDGETHLAQGSSVSGVTSTWFPVSVLTNAIASSDVETAYLALETGYARHAPVGVAPRGYLLAAAGSAYSAGLADVLTNGIEGGPPTLTFRQVADRLIADMARDDWKLPVLTGWGEEDLPFVGNAAARDHTADRLGPVRIRGFGDQRADRDLLDRAHLVTVLADTLREPPDNDRGPTVVTIEGPWGSGKSTLLDLVKREVSGTCAAPPPDPPLRVARACALLRRPPPEPAREPRPGSTPVVVEFNSWLYQSDQQVWAGLARELTKAVEDAVYPDAESRQRFWFTRNLGKIDRPGLRRAIWRRIRSPLLAAGTLALGIPVASLLARDQSSGRFLGLTPGWFVLLPAALLVAGLTHTAYRFFRGRAASFLPSELFHGPLTSGAFTQTAPPTDPAVRDPYYHARSGYLYLTQHDVGELLGELAGAGRHLVVFIDDLDRCLPHTTAEVLSAINVFICGGLPRTRFVIGLDPGTVAAHIDHSYRDLADGGRVRHPHDPSPGWTFLRKLVQLPVRLPAIAEEATGPVLDHHLGPVQHQARGTMRELDVRDDLSTTDTATAVPVVAEAPSAVEAVPLERHPVVRGVLRRRLAAQESGTVREYKRLITVWQFYLRVVTLADGAPSVDRACELIAVAELATRWPGYQDALGKVVGGGRGLGLLAAAVDDDLEWDTVVGRLGFGHSDREAASGIRALLREFDAVNVAALSQRLR</sequence>
<keyword evidence="4" id="KW-1185">Reference proteome</keyword>
<name>A0A2S6GZ60_9PSEU</name>
<dbReference type="Pfam" id="PF07693">
    <property type="entry name" value="KAP_NTPase"/>
    <property type="match status" value="2"/>
</dbReference>
<dbReference type="OrthoDB" id="88903at2"/>
<evidence type="ECO:0000259" key="2">
    <source>
        <dbReference type="Pfam" id="PF07693"/>
    </source>
</evidence>
<protein>
    <submittedName>
        <fullName evidence="3">KAP-like P-loop domain-containing protein</fullName>
    </submittedName>
</protein>
<keyword evidence="1" id="KW-1133">Transmembrane helix</keyword>
<dbReference type="PANTHER" id="PTHR22674:SF6">
    <property type="entry name" value="NTPASE KAP FAMILY P-LOOP DOMAIN-CONTAINING PROTEIN 1"/>
    <property type="match status" value="1"/>
</dbReference>